<organism evidence="6 7">
    <name type="scientific">Stenotrophomonas nematodicola</name>
    <dbReference type="NCBI Taxonomy" id="2656746"/>
    <lineage>
        <taxon>Bacteria</taxon>
        <taxon>Pseudomonadati</taxon>
        <taxon>Pseudomonadota</taxon>
        <taxon>Gammaproteobacteria</taxon>
        <taxon>Lysobacterales</taxon>
        <taxon>Lysobacteraceae</taxon>
        <taxon>Stenotrophomonas</taxon>
    </lineage>
</organism>
<dbReference type="InterPro" id="IPR036937">
    <property type="entry name" value="Adhesion_dom_fimbrial_sf"/>
</dbReference>
<evidence type="ECO:0000256" key="5">
    <source>
        <dbReference type="SAM" id="SignalP"/>
    </source>
</evidence>
<evidence type="ECO:0000256" key="2">
    <source>
        <dbReference type="ARBA" id="ARBA00006671"/>
    </source>
</evidence>
<keyword evidence="7" id="KW-1185">Reference proteome</keyword>
<keyword evidence="4" id="KW-0281">Fimbrium</keyword>
<evidence type="ECO:0000256" key="3">
    <source>
        <dbReference type="ARBA" id="ARBA00022729"/>
    </source>
</evidence>
<comment type="subcellular location">
    <subcellularLocation>
        <location evidence="1">Fimbrium</location>
    </subcellularLocation>
</comment>
<dbReference type="Gene3D" id="2.60.40.1090">
    <property type="entry name" value="Fimbrial-type adhesion domain"/>
    <property type="match status" value="1"/>
</dbReference>
<feature type="signal peptide" evidence="5">
    <location>
        <begin position="1"/>
        <end position="23"/>
    </location>
</feature>
<evidence type="ECO:0000313" key="6">
    <source>
        <dbReference type="EMBL" id="MFG6108656.1"/>
    </source>
</evidence>
<dbReference type="SUPFAM" id="SSF49401">
    <property type="entry name" value="Bacterial adhesins"/>
    <property type="match status" value="1"/>
</dbReference>
<gene>
    <name evidence="6" type="ORF">ACEU0G_002647</name>
</gene>
<reference evidence="6 7" key="1">
    <citation type="submission" date="2024-09" db="EMBL/GenBank/DDBJ databases">
        <authorList>
            <consortium name="All-Russian atlas of soil microorganisms"/>
            <consortium name="as a basis for the search for new antimicrobial producers and enzymes with unique properties"/>
            <person name="Sokolova E.A."/>
            <person name="Voronina E.N."/>
        </authorList>
    </citation>
    <scope>NUCLEOTIDE SEQUENCE [LARGE SCALE GENOMIC DNA]</scope>
    <source>
        <strain evidence="6 7">AF-22b-331.1</strain>
    </source>
</reference>
<accession>A0ABW7CVT5</accession>
<sequence length="186" mass="18353">MTPSRAALACTALLALAATAAPAAPAAAQQRATANFALTGQIEAGTCAIGAVNRTMPTASASDFPNAAATVGGAVPSFDTFNLALTGCSGVTGATITFGATADAATGQTDAFKNKAATNPAPYTGLLLKETNCATGATVTPGKTLNRTFATATHNVPLCAQYYKLAGGLVTKGAISTAFTLTVTFL</sequence>
<evidence type="ECO:0000313" key="7">
    <source>
        <dbReference type="Proteomes" id="UP001605261"/>
    </source>
</evidence>
<feature type="chain" id="PRO_5046127166" description="Fimbrial protein" evidence="5">
    <location>
        <begin position="24"/>
        <end position="186"/>
    </location>
</feature>
<dbReference type="InterPro" id="IPR050263">
    <property type="entry name" value="Bact_Fimbrial_Adh_Pro"/>
</dbReference>
<dbReference type="RefSeq" id="WP_394161946.1">
    <property type="nucleotide sequence ID" value="NZ_JBHGCJ010000003.1"/>
</dbReference>
<evidence type="ECO:0000256" key="1">
    <source>
        <dbReference type="ARBA" id="ARBA00004561"/>
    </source>
</evidence>
<dbReference type="InterPro" id="IPR008966">
    <property type="entry name" value="Adhesion_dom_sf"/>
</dbReference>
<name>A0ABW7CVT5_9GAMM</name>
<dbReference type="PANTHER" id="PTHR33420:SF3">
    <property type="entry name" value="FIMBRIAL SUBUNIT ELFA"/>
    <property type="match status" value="1"/>
</dbReference>
<keyword evidence="3 5" id="KW-0732">Signal</keyword>
<dbReference type="PANTHER" id="PTHR33420">
    <property type="entry name" value="FIMBRIAL SUBUNIT ELFA-RELATED"/>
    <property type="match status" value="1"/>
</dbReference>
<proteinExistence type="inferred from homology"/>
<evidence type="ECO:0000256" key="4">
    <source>
        <dbReference type="ARBA" id="ARBA00023263"/>
    </source>
</evidence>
<dbReference type="EMBL" id="JBHGCJ010000003">
    <property type="protein sequence ID" value="MFG6108656.1"/>
    <property type="molecule type" value="Genomic_DNA"/>
</dbReference>
<comment type="similarity">
    <text evidence="2">Belongs to the fimbrial protein family.</text>
</comment>
<comment type="caution">
    <text evidence="6">The sequence shown here is derived from an EMBL/GenBank/DDBJ whole genome shotgun (WGS) entry which is preliminary data.</text>
</comment>
<dbReference type="Proteomes" id="UP001605261">
    <property type="component" value="Unassembled WGS sequence"/>
</dbReference>
<protein>
    <recommendedName>
        <fullName evidence="8">Fimbrial protein</fullName>
    </recommendedName>
</protein>
<evidence type="ECO:0008006" key="8">
    <source>
        <dbReference type="Google" id="ProtNLM"/>
    </source>
</evidence>